<sequence>MELKADLTAADVGAYNQEEANQRFQPLGNYTPAGYSYGKEESDNRFQPKGNYQPVGNYALKGESYIKSESDAKYQPMGNYQIAGDYATNAMVNSKLDKSAILQTTGQSSTQVMSQKAITEALAKAVSIDVLYPVGIVLWFAQNKNPNNVFPGTSWKYIGENRTVRLAAANGSNLLSTGGNDTKWLSVSQIPKHSHSFSANTSNTGGHNHNRGNMNITGYLPSVIAHGDDVFGGAFARNGQSKPAVEYTDHWKQLTTFDASRTWTGHTSWGGEHIHNVNGTTSEIGKGEGFDVTNSYIMLMGWYRVA</sequence>
<dbReference type="Proteomes" id="UP000028480">
    <property type="component" value="Unassembled WGS sequence"/>
</dbReference>
<dbReference type="Pfam" id="PF21939">
    <property type="entry name" value="Gp10_C"/>
    <property type="match status" value="1"/>
</dbReference>
<evidence type="ECO:0000313" key="3">
    <source>
        <dbReference type="EMBL" id="CDH34868.1"/>
    </source>
</evidence>
<accession>A0A077QNH6</accession>
<feature type="region of interest" description="Disordered" evidence="1">
    <location>
        <begin position="14"/>
        <end position="51"/>
    </location>
</feature>
<proteinExistence type="predicted"/>
<reference evidence="3" key="1">
    <citation type="submission" date="2013-07" db="EMBL/GenBank/DDBJ databases">
        <title>Sub-species coevolution in mutualistic symbiosis.</title>
        <authorList>
            <person name="Murfin K."/>
            <person name="Klassen J."/>
            <person name="Lee M."/>
            <person name="Forst S."/>
            <person name="Stock P."/>
            <person name="Goodrich-Blair H."/>
        </authorList>
    </citation>
    <scope>NUCLEOTIDE SEQUENCE [LARGE SCALE GENOMIC DNA]</scope>
    <source>
        <strain evidence="3">Intermedium</strain>
    </source>
</reference>
<dbReference type="EMBL" id="CBTB010000270">
    <property type="protein sequence ID" value="CDH34868.1"/>
    <property type="molecule type" value="Genomic_DNA"/>
</dbReference>
<gene>
    <name evidence="3" type="ORF">XBI1_610001</name>
</gene>
<dbReference type="HOGENOM" id="CLU_079083_0_0_6"/>
<comment type="caution">
    <text evidence="3">The sequence shown here is derived from an EMBL/GenBank/DDBJ whole genome shotgun (WGS) entry which is preliminary data.</text>
</comment>
<evidence type="ECO:0000313" key="4">
    <source>
        <dbReference type="Proteomes" id="UP000028480"/>
    </source>
</evidence>
<dbReference type="AlphaFoldDB" id="A0A077QNH6"/>
<feature type="domain" description="Baseplate structural protein Gp10 C-terminal" evidence="2">
    <location>
        <begin position="128"/>
        <end position="305"/>
    </location>
</feature>
<name>A0A077QNH6_XENBV</name>
<evidence type="ECO:0000259" key="2">
    <source>
        <dbReference type="Pfam" id="PF21939"/>
    </source>
</evidence>
<protein>
    <recommendedName>
        <fullName evidence="2">Baseplate structural protein Gp10 C-terminal domain-containing protein</fullName>
    </recommendedName>
</protein>
<evidence type="ECO:0000256" key="1">
    <source>
        <dbReference type="SAM" id="MobiDB-lite"/>
    </source>
</evidence>
<organism evidence="3 4">
    <name type="scientific">Xenorhabdus bovienii str. Intermedium</name>
    <dbReference type="NCBI Taxonomy" id="1379677"/>
    <lineage>
        <taxon>Bacteria</taxon>
        <taxon>Pseudomonadati</taxon>
        <taxon>Pseudomonadota</taxon>
        <taxon>Gammaproteobacteria</taxon>
        <taxon>Enterobacterales</taxon>
        <taxon>Morganellaceae</taxon>
        <taxon>Xenorhabdus</taxon>
    </lineage>
</organism>
<dbReference type="InterPro" id="IPR053827">
    <property type="entry name" value="Gp10_C"/>
</dbReference>